<gene>
    <name evidence="2" type="ORF">HKD32_12750</name>
</gene>
<proteinExistence type="predicted"/>
<dbReference type="OrthoDB" id="7270931at2"/>
<evidence type="ECO:0000256" key="1">
    <source>
        <dbReference type="SAM" id="MobiDB-lite"/>
    </source>
</evidence>
<dbReference type="EMBL" id="JABCQN010000007">
    <property type="protein sequence ID" value="MBF0871708.1"/>
    <property type="molecule type" value="Genomic_DNA"/>
</dbReference>
<sequence length="219" mass="24006">MFLTLSFIFRGPQARIMLSVCFRPNVPALWSLSMSSFFRRSFVRLAGAGLACTTLLAAHPSSAFAAECGNSPAHEAFDVAGLKSELMVTALSCKAQDRYNAFVAKFRPALMDAETRLDGYFRTTYGRRAQAEHDDYITQLADVQSLGGLKSGTVFCEQREAMFDEIDALETGADLAHYAEAKDVAQPASYESCAAPATVDRRSRHGVTKSTTTRRTHRA</sequence>
<reference evidence="2" key="2">
    <citation type="submission" date="2020-11" db="EMBL/GenBank/DDBJ databases">
        <title>Description of novel Gluconobacter species.</title>
        <authorList>
            <person name="Cleenwerck I."/>
            <person name="Cnockaert M."/>
            <person name="Borremans W."/>
            <person name="Wieme A.D."/>
            <person name="De Vuyst L."/>
            <person name="Vandamme P."/>
        </authorList>
    </citation>
    <scope>NUCLEOTIDE SEQUENCE</scope>
    <source>
        <strain evidence="2">R71697</strain>
    </source>
</reference>
<feature type="compositionally biased region" description="Basic residues" evidence="1">
    <location>
        <begin position="202"/>
        <end position="219"/>
    </location>
</feature>
<evidence type="ECO:0000313" key="2">
    <source>
        <dbReference type="EMBL" id="MBF0871708.1"/>
    </source>
</evidence>
<accession>A0A9Q2FSD0</accession>
<protein>
    <submittedName>
        <fullName evidence="2">Uncharacterized protein</fullName>
    </submittedName>
</protein>
<comment type="caution">
    <text evidence="2">The sequence shown here is derived from an EMBL/GenBank/DDBJ whole genome shotgun (WGS) entry which is preliminary data.</text>
</comment>
<name>A0A9Q2FSD0_GLUJA</name>
<feature type="region of interest" description="Disordered" evidence="1">
    <location>
        <begin position="194"/>
        <end position="219"/>
    </location>
</feature>
<dbReference type="Proteomes" id="UP000661006">
    <property type="component" value="Unassembled WGS sequence"/>
</dbReference>
<organism evidence="2 3">
    <name type="scientific">Gluconobacter japonicus</name>
    <dbReference type="NCBI Taxonomy" id="376620"/>
    <lineage>
        <taxon>Bacteria</taxon>
        <taxon>Pseudomonadati</taxon>
        <taxon>Pseudomonadota</taxon>
        <taxon>Alphaproteobacteria</taxon>
        <taxon>Acetobacterales</taxon>
        <taxon>Acetobacteraceae</taxon>
        <taxon>Gluconobacter</taxon>
    </lineage>
</organism>
<reference evidence="2" key="1">
    <citation type="submission" date="2020-04" db="EMBL/GenBank/DDBJ databases">
        <authorList>
            <person name="Sombolestani A."/>
        </authorList>
    </citation>
    <scope>NUCLEOTIDE SEQUENCE</scope>
    <source>
        <strain evidence="2">R71697</strain>
    </source>
</reference>
<dbReference type="AlphaFoldDB" id="A0A9Q2FSD0"/>
<evidence type="ECO:0000313" key="3">
    <source>
        <dbReference type="Proteomes" id="UP000661006"/>
    </source>
</evidence>